<feature type="region of interest" description="Disordered" evidence="1">
    <location>
        <begin position="1"/>
        <end position="31"/>
    </location>
</feature>
<evidence type="ECO:0000313" key="3">
    <source>
        <dbReference type="Proteomes" id="UP001279734"/>
    </source>
</evidence>
<dbReference type="InterPro" id="IPR012866">
    <property type="entry name" value="DUF1644"/>
</dbReference>
<organism evidence="2 3">
    <name type="scientific">Nepenthes gracilis</name>
    <name type="common">Slender pitcher plant</name>
    <dbReference type="NCBI Taxonomy" id="150966"/>
    <lineage>
        <taxon>Eukaryota</taxon>
        <taxon>Viridiplantae</taxon>
        <taxon>Streptophyta</taxon>
        <taxon>Embryophyta</taxon>
        <taxon>Tracheophyta</taxon>
        <taxon>Spermatophyta</taxon>
        <taxon>Magnoliopsida</taxon>
        <taxon>eudicotyledons</taxon>
        <taxon>Gunneridae</taxon>
        <taxon>Pentapetalae</taxon>
        <taxon>Caryophyllales</taxon>
        <taxon>Nepenthaceae</taxon>
        <taxon>Nepenthes</taxon>
    </lineage>
</organism>
<sequence>MPKTRSASSVSHARSRKSPRPSSSSCAPQPPMPNFFEDKNDVIEWEDVRCPICIEHPHNAVLLICSSYNKGCHPYMCDTSYRHSNCLDQFCKSFADASLEAPIQEEALDAAHTFIGLNSGIVMTNSQETTNQEPLLDPDFSNMHKFPHKLVCPLCRGQISGWIIVESARRFMNTKPRSCACETCDFSGNYQDLRKHARHDHPLVRPSVADPERQRSWRRLERQRDIRDVLSTIQSSLDDDGDESGLFDEQGWLTIFFLIRFYRPSTTRRSSWSGTSRTTRAQVSIRRRSIRLWGGSNETDANSGSRDEDHLNVEHPNLFDGSSLARLNYDQ</sequence>
<dbReference type="PANTHER" id="PTHR31197:SF5">
    <property type="entry name" value="OS01G0612600 PROTEIN"/>
    <property type="match status" value="1"/>
</dbReference>
<accession>A0AAD3S508</accession>
<dbReference type="AlphaFoldDB" id="A0AAD3S508"/>
<feature type="compositionally biased region" description="Low complexity" evidence="1">
    <location>
        <begin position="1"/>
        <end position="12"/>
    </location>
</feature>
<dbReference type="Proteomes" id="UP001279734">
    <property type="component" value="Unassembled WGS sequence"/>
</dbReference>
<dbReference type="Pfam" id="PF07800">
    <property type="entry name" value="DUF1644"/>
    <property type="match status" value="1"/>
</dbReference>
<keyword evidence="3" id="KW-1185">Reference proteome</keyword>
<comment type="caution">
    <text evidence="2">The sequence shown here is derived from an EMBL/GenBank/DDBJ whole genome shotgun (WGS) entry which is preliminary data.</text>
</comment>
<name>A0AAD3S508_NEPGR</name>
<dbReference type="PANTHER" id="PTHR31197">
    <property type="entry name" value="OS01G0612600 PROTEIN"/>
    <property type="match status" value="1"/>
</dbReference>
<reference evidence="2" key="1">
    <citation type="submission" date="2023-05" db="EMBL/GenBank/DDBJ databases">
        <title>Nepenthes gracilis genome sequencing.</title>
        <authorList>
            <person name="Fukushima K."/>
        </authorList>
    </citation>
    <scope>NUCLEOTIDE SEQUENCE</scope>
    <source>
        <strain evidence="2">SING2019-196</strain>
    </source>
</reference>
<dbReference type="EMBL" id="BSYO01000005">
    <property type="protein sequence ID" value="GMH04496.1"/>
    <property type="molecule type" value="Genomic_DNA"/>
</dbReference>
<gene>
    <name evidence="2" type="ORF">Nepgr_006336</name>
</gene>
<proteinExistence type="predicted"/>
<evidence type="ECO:0000256" key="1">
    <source>
        <dbReference type="SAM" id="MobiDB-lite"/>
    </source>
</evidence>
<evidence type="ECO:0000313" key="2">
    <source>
        <dbReference type="EMBL" id="GMH04496.1"/>
    </source>
</evidence>
<feature type="region of interest" description="Disordered" evidence="1">
    <location>
        <begin position="295"/>
        <end position="317"/>
    </location>
</feature>
<protein>
    <submittedName>
        <fullName evidence="2">Uncharacterized protein</fullName>
    </submittedName>
</protein>